<organism evidence="1 2">
    <name type="scientific">Desulfonema magnum</name>
    <dbReference type="NCBI Taxonomy" id="45655"/>
    <lineage>
        <taxon>Bacteria</taxon>
        <taxon>Pseudomonadati</taxon>
        <taxon>Thermodesulfobacteriota</taxon>
        <taxon>Desulfobacteria</taxon>
        <taxon>Desulfobacterales</taxon>
        <taxon>Desulfococcaceae</taxon>
        <taxon>Desulfonema</taxon>
    </lineage>
</organism>
<dbReference type="EMBL" id="CP061800">
    <property type="protein sequence ID" value="QTA85642.1"/>
    <property type="molecule type" value="Genomic_DNA"/>
</dbReference>
<name>A0A975BHJ4_9BACT</name>
<protein>
    <submittedName>
        <fullName evidence="1">Uncharacterized protein</fullName>
    </submittedName>
</protein>
<keyword evidence="2" id="KW-1185">Reference proteome</keyword>
<proteinExistence type="predicted"/>
<evidence type="ECO:0000313" key="2">
    <source>
        <dbReference type="Proteomes" id="UP000663722"/>
    </source>
</evidence>
<gene>
    <name evidence="1" type="ORF">dnm_016530</name>
</gene>
<reference evidence="1" key="1">
    <citation type="journal article" date="2021" name="Microb. Physiol.">
        <title>Proteogenomic Insights into the Physiology of Marine, Sulfate-Reducing, Filamentous Desulfonema limicola and Desulfonema magnum.</title>
        <authorList>
            <person name="Schnaars V."/>
            <person name="Wohlbrand L."/>
            <person name="Scheve S."/>
            <person name="Hinrichs C."/>
            <person name="Reinhardt R."/>
            <person name="Rabus R."/>
        </authorList>
    </citation>
    <scope>NUCLEOTIDE SEQUENCE</scope>
    <source>
        <strain evidence="1">4be13</strain>
    </source>
</reference>
<dbReference type="Proteomes" id="UP000663722">
    <property type="component" value="Chromosome"/>
</dbReference>
<evidence type="ECO:0000313" key="1">
    <source>
        <dbReference type="EMBL" id="QTA85642.1"/>
    </source>
</evidence>
<accession>A0A975BHJ4</accession>
<dbReference type="AlphaFoldDB" id="A0A975BHJ4"/>
<dbReference type="KEGG" id="dmm:dnm_016530"/>
<sequence length="37" mass="4139">MFFMILSRLKKFAVPLSGGRRGLYLQRPPKGGTTNEA</sequence>